<dbReference type="EMBL" id="JABEOV010000005">
    <property type="protein sequence ID" value="NNG52029.1"/>
    <property type="molecule type" value="Genomic_DNA"/>
</dbReference>
<name>A0ABX1UCX7_9SPHN</name>
<feature type="transmembrane region" description="Helical" evidence="1">
    <location>
        <begin position="6"/>
        <end position="27"/>
    </location>
</feature>
<keyword evidence="1" id="KW-0812">Transmembrane</keyword>
<sequence length="96" mass="10685">MMNDIGILVPLFGISCGMVAIIGGVFVRPWFAYREKRLATEASMVAEKAAQYAAQTERLEQRVRVLERIITDRGLALSDEIDGLRVPGETPARIEH</sequence>
<evidence type="ECO:0000313" key="3">
    <source>
        <dbReference type="Proteomes" id="UP000557656"/>
    </source>
</evidence>
<protein>
    <recommendedName>
        <fullName evidence="4">Phage-shock protein</fullName>
    </recommendedName>
</protein>
<comment type="caution">
    <text evidence="2">The sequence shown here is derived from an EMBL/GenBank/DDBJ whole genome shotgun (WGS) entry which is preliminary data.</text>
</comment>
<dbReference type="Proteomes" id="UP000557656">
    <property type="component" value="Unassembled WGS sequence"/>
</dbReference>
<keyword evidence="1" id="KW-1133">Transmembrane helix</keyword>
<reference evidence="2 3" key="1">
    <citation type="submission" date="2020-05" db="EMBL/GenBank/DDBJ databases">
        <title>Draft Genome Sequences of Sphingomonas sp. Isolated from the International Space Station.</title>
        <authorList>
            <person name="Bijlani S."/>
            <person name="Singh N.K."/>
            <person name="Mason C.E."/>
            <person name="Wang C.C."/>
            <person name="Venkateswaran K."/>
        </authorList>
    </citation>
    <scope>NUCLEOTIDE SEQUENCE [LARGE SCALE GENOMIC DNA]</scope>
    <source>
        <strain evidence="2 3">IIF7SW-B5</strain>
    </source>
</reference>
<evidence type="ECO:0000313" key="2">
    <source>
        <dbReference type="EMBL" id="NNG52029.1"/>
    </source>
</evidence>
<keyword evidence="1" id="KW-0472">Membrane</keyword>
<evidence type="ECO:0000256" key="1">
    <source>
        <dbReference type="SAM" id="Phobius"/>
    </source>
</evidence>
<evidence type="ECO:0008006" key="4">
    <source>
        <dbReference type="Google" id="ProtNLM"/>
    </source>
</evidence>
<keyword evidence="3" id="KW-1185">Reference proteome</keyword>
<accession>A0ABX1UCX7</accession>
<proteinExistence type="predicted"/>
<organism evidence="2 3">
    <name type="scientific">Sphingomonas sanguinis</name>
    <dbReference type="NCBI Taxonomy" id="33051"/>
    <lineage>
        <taxon>Bacteria</taxon>
        <taxon>Pseudomonadati</taxon>
        <taxon>Pseudomonadota</taxon>
        <taxon>Alphaproteobacteria</taxon>
        <taxon>Sphingomonadales</taxon>
        <taxon>Sphingomonadaceae</taxon>
        <taxon>Sphingomonas</taxon>
    </lineage>
</organism>
<gene>
    <name evidence="2" type="ORF">HKX05_01530</name>
</gene>